<dbReference type="HOGENOM" id="CLU_003661_0_0_1"/>
<dbReference type="EMBL" id="KN835645">
    <property type="protein sequence ID" value="KIK35255.1"/>
    <property type="molecule type" value="Genomic_DNA"/>
</dbReference>
<dbReference type="InterPro" id="IPR025304">
    <property type="entry name" value="ALIX_V_dom"/>
</dbReference>
<reference evidence="9" key="2">
    <citation type="submission" date="2015-01" db="EMBL/GenBank/DDBJ databases">
        <title>Evolutionary Origins and Diversification of the Mycorrhizal Mutualists.</title>
        <authorList>
            <consortium name="DOE Joint Genome Institute"/>
            <consortium name="Mycorrhizal Genomics Consortium"/>
            <person name="Kohler A."/>
            <person name="Kuo A."/>
            <person name="Nagy L.G."/>
            <person name="Floudas D."/>
            <person name="Copeland A."/>
            <person name="Barry K.W."/>
            <person name="Cichocki N."/>
            <person name="Veneault-Fourrey C."/>
            <person name="LaButti K."/>
            <person name="Lindquist E.A."/>
            <person name="Lipzen A."/>
            <person name="Lundell T."/>
            <person name="Morin E."/>
            <person name="Murat C."/>
            <person name="Riley R."/>
            <person name="Ohm R."/>
            <person name="Sun H."/>
            <person name="Tunlid A."/>
            <person name="Henrissat B."/>
            <person name="Grigoriev I.V."/>
            <person name="Hibbett D.S."/>
            <person name="Martin F."/>
        </authorList>
    </citation>
    <scope>NUCLEOTIDE SEQUENCE [LARGE SCALE GENOMIC DNA]</scope>
    <source>
        <strain evidence="9">UH-Slu-Lm8-n1</strain>
    </source>
</reference>
<feature type="compositionally biased region" description="Low complexity" evidence="6">
    <location>
        <begin position="875"/>
        <end position="890"/>
    </location>
</feature>
<proteinExistence type="predicted"/>
<dbReference type="GO" id="GO:0005768">
    <property type="term" value="C:endosome"/>
    <property type="evidence" value="ECO:0007669"/>
    <property type="project" value="UniProtKB-SubCell"/>
</dbReference>
<evidence type="ECO:0000256" key="6">
    <source>
        <dbReference type="SAM" id="MobiDB-lite"/>
    </source>
</evidence>
<evidence type="ECO:0000256" key="3">
    <source>
        <dbReference type="ARBA" id="ARBA00022490"/>
    </source>
</evidence>
<evidence type="ECO:0000313" key="8">
    <source>
        <dbReference type="EMBL" id="KIK35255.1"/>
    </source>
</evidence>
<reference evidence="8 9" key="1">
    <citation type="submission" date="2014-04" db="EMBL/GenBank/DDBJ databases">
        <authorList>
            <consortium name="DOE Joint Genome Institute"/>
            <person name="Kuo A."/>
            <person name="Ruytinx J."/>
            <person name="Rineau F."/>
            <person name="Colpaert J."/>
            <person name="Kohler A."/>
            <person name="Nagy L.G."/>
            <person name="Floudas D."/>
            <person name="Copeland A."/>
            <person name="Barry K.W."/>
            <person name="Cichocki N."/>
            <person name="Veneault-Fourrey C."/>
            <person name="LaButti K."/>
            <person name="Lindquist E.A."/>
            <person name="Lipzen A."/>
            <person name="Lundell T."/>
            <person name="Morin E."/>
            <person name="Murat C."/>
            <person name="Sun H."/>
            <person name="Tunlid A."/>
            <person name="Henrissat B."/>
            <person name="Grigoriev I.V."/>
            <person name="Hibbett D.S."/>
            <person name="Martin F."/>
            <person name="Nordberg H.P."/>
            <person name="Cantor M.N."/>
            <person name="Hua S.X."/>
        </authorList>
    </citation>
    <scope>NUCLEOTIDE SEQUENCE [LARGE SCALE GENOMIC DNA]</scope>
    <source>
        <strain evidence="8 9">UH-Slu-Lm8-n1</strain>
    </source>
</reference>
<dbReference type="GO" id="GO:0043328">
    <property type="term" value="P:protein transport to vacuole involved in ubiquitin-dependent protein catabolic process via the multivesicular body sorting pathway"/>
    <property type="evidence" value="ECO:0007669"/>
    <property type="project" value="TreeGrafter"/>
</dbReference>
<dbReference type="PANTHER" id="PTHR23030">
    <property type="entry name" value="PCD6 INTERACTING PROTEIN-RELATED"/>
    <property type="match status" value="1"/>
</dbReference>
<dbReference type="STRING" id="930992.A0A0C9ZCI7"/>
<dbReference type="InParanoid" id="A0A0C9ZCI7"/>
<dbReference type="Gene3D" id="1.25.40.280">
    <property type="entry name" value="alix/aip1 like domains"/>
    <property type="match status" value="1"/>
</dbReference>
<dbReference type="Gene3D" id="1.20.120.560">
    <property type="entry name" value="alix/aip1 in complex with the ypdl late domain"/>
    <property type="match status" value="1"/>
</dbReference>
<dbReference type="FunCoup" id="A0A0C9ZCI7">
    <property type="interactions" value="360"/>
</dbReference>
<evidence type="ECO:0000256" key="4">
    <source>
        <dbReference type="ARBA" id="ARBA00022753"/>
    </source>
</evidence>
<feature type="compositionally biased region" description="Low complexity" evidence="6">
    <location>
        <begin position="923"/>
        <end position="939"/>
    </location>
</feature>
<dbReference type="CDD" id="cd09242">
    <property type="entry name" value="BRO1_ScBro1_like"/>
    <property type="match status" value="1"/>
</dbReference>
<dbReference type="OrthoDB" id="2141925at2759"/>
<dbReference type="Gene3D" id="1.20.140.50">
    <property type="entry name" value="alix/aip1 like domains"/>
    <property type="match status" value="1"/>
</dbReference>
<evidence type="ECO:0000259" key="7">
    <source>
        <dbReference type="PROSITE" id="PS51180"/>
    </source>
</evidence>
<evidence type="ECO:0000313" key="9">
    <source>
        <dbReference type="Proteomes" id="UP000054485"/>
    </source>
</evidence>
<dbReference type="PANTHER" id="PTHR23030:SF30">
    <property type="entry name" value="TYROSINE-PROTEIN PHOSPHATASE NON-RECEPTOR TYPE 23"/>
    <property type="match status" value="1"/>
</dbReference>
<keyword evidence="9" id="KW-1185">Reference proteome</keyword>
<feature type="compositionally biased region" description="Low complexity" evidence="6">
    <location>
        <begin position="949"/>
        <end position="961"/>
    </location>
</feature>
<dbReference type="Proteomes" id="UP000054485">
    <property type="component" value="Unassembled WGS sequence"/>
</dbReference>
<feature type="region of interest" description="Disordered" evidence="6">
    <location>
        <begin position="740"/>
        <end position="961"/>
    </location>
</feature>
<dbReference type="Pfam" id="PF03097">
    <property type="entry name" value="BRO1"/>
    <property type="match status" value="1"/>
</dbReference>
<dbReference type="SMART" id="SM01041">
    <property type="entry name" value="BRO1"/>
    <property type="match status" value="1"/>
</dbReference>
<accession>A0A0C9ZCI7</accession>
<feature type="compositionally biased region" description="Pro residues" evidence="6">
    <location>
        <begin position="769"/>
        <end position="781"/>
    </location>
</feature>
<comment type="subcellular location">
    <subcellularLocation>
        <location evidence="2">Cytoplasm</location>
    </subcellularLocation>
    <subcellularLocation>
        <location evidence="1">Endosome</location>
    </subcellularLocation>
</comment>
<evidence type="ECO:0000256" key="2">
    <source>
        <dbReference type="ARBA" id="ARBA00004496"/>
    </source>
</evidence>
<dbReference type="PROSITE" id="PS51180">
    <property type="entry name" value="BRO1"/>
    <property type="match status" value="1"/>
</dbReference>
<sequence length="961" mass="106837">MAHQSPMIAIPKKTTGDVDWTSPIRNLIAKSFGENPDNYAQECQALQRCRQDAVKGAGSDMTGRDLLYKYFGQLEILEMRFPEIRVNFPWNDAFTNKLTTQTAIAYEKASVLFQIAATHSAIAASQNRSDPEGLKLAFYYFKTCAGMLTYINENFLHAPSTDLSREVIKFLVGVIMAQATEVFLEKCIDEKKAPALVAKIASQSASMYTSLSEEVKDFMGKGIFDRNWITLIQIKSKHFGSIAQYYRGQVDNKAGAHGEALVRFTLAESLAKEANRSAASFSALFAHVSPSLPADAGPSISERTKVQLQLSTDRKAEAQRDNDLIYNAVLPSADALPAIEKAVVATPITIQEVYRTPDVQNVIGADIFVKLIPLSVHESASVYSEEKAKLVRKEVENAESAEVEVRSALEAMGVQAGLARFKAMAEGSLGGEEEIPLDVRRWREDISVMEDREGIDTLLQQMARLKETVKAELDGISRDLEVESRECETMRVKYDHLWTQEPSASFTKSIRQDLKSHMGALDAAAASDQQVSTLWESVRSDIRLLLSPDVEDVFRASAQRDAPSESLLDLDIGAEAHDEKERVRIGQYTTEIEERLGRLKKIAYERGEVLKELKDKIQADDVSHLLLLNRRNPGAEQSLFAAELEKFRIYQQRLGSTVHNQQAVLQEILGLWKNLRDLAGRGPGAKKWDERERRKKDTVRRFSNARDGYMEVRDGLTKGLQFYHQLTDLSATLTLSVKSFTTDRRSERDRLVGQADIQQRLAVPQTPAEKPPLPPPPPRSPPSLDSSFASMNLQGSQNSVSPPPKLPQASYSSIFPPPPPQPIKAYSNLPPPPQQPARPAYTNPVSPNTPTDPYASLGVFGSQFSAPRAAPPVPRQQAHSASPQRQSSFSLPPPPSRPQYAANPQNPQTYNQQAPPPPQSWRQYSPQTQPTQQGSQYQTMPPPPPPPQGYDAQPYYQGYGR</sequence>
<keyword evidence="3" id="KW-0963">Cytoplasm</keyword>
<feature type="compositionally biased region" description="Polar residues" evidence="6">
    <location>
        <begin position="902"/>
        <end position="913"/>
    </location>
</feature>
<dbReference type="Pfam" id="PF13949">
    <property type="entry name" value="ALIX_LYPXL_bnd"/>
    <property type="match status" value="1"/>
</dbReference>
<feature type="compositionally biased region" description="Basic and acidic residues" evidence="6">
    <location>
        <begin position="741"/>
        <end position="751"/>
    </location>
</feature>
<protein>
    <recommendedName>
        <fullName evidence="5">BRO domain-containing protein 1</fullName>
    </recommendedName>
</protein>
<name>A0A0C9ZCI7_9AGAM</name>
<evidence type="ECO:0000256" key="5">
    <source>
        <dbReference type="ARBA" id="ARBA00041284"/>
    </source>
</evidence>
<gene>
    <name evidence="8" type="ORF">CY34DRAFT_812307</name>
</gene>
<feature type="compositionally biased region" description="Polar residues" evidence="6">
    <location>
        <begin position="783"/>
        <end position="800"/>
    </location>
</feature>
<feature type="domain" description="BRO1" evidence="7">
    <location>
        <begin position="6"/>
        <end position="405"/>
    </location>
</feature>
<organism evidence="8 9">
    <name type="scientific">Suillus luteus UH-Slu-Lm8-n1</name>
    <dbReference type="NCBI Taxonomy" id="930992"/>
    <lineage>
        <taxon>Eukaryota</taxon>
        <taxon>Fungi</taxon>
        <taxon>Dikarya</taxon>
        <taxon>Basidiomycota</taxon>
        <taxon>Agaricomycotina</taxon>
        <taxon>Agaricomycetes</taxon>
        <taxon>Agaricomycetidae</taxon>
        <taxon>Boletales</taxon>
        <taxon>Suillineae</taxon>
        <taxon>Suillaceae</taxon>
        <taxon>Suillus</taxon>
    </lineage>
</organism>
<dbReference type="InterPro" id="IPR038499">
    <property type="entry name" value="BRO1_sf"/>
</dbReference>
<dbReference type="InterPro" id="IPR004328">
    <property type="entry name" value="BRO1_dom"/>
</dbReference>
<evidence type="ECO:0000256" key="1">
    <source>
        <dbReference type="ARBA" id="ARBA00004177"/>
    </source>
</evidence>
<keyword evidence="4" id="KW-0967">Endosome</keyword>
<dbReference type="AlphaFoldDB" id="A0A0C9ZCI7"/>